<dbReference type="PANTHER" id="PTHR34703:SF1">
    <property type="entry name" value="ANTIPORTER SUBUNIT MNHG2-RELATED"/>
    <property type="match status" value="1"/>
</dbReference>
<organism evidence="3 4">
    <name type="scientific">Arcanobacterium hippocoleae</name>
    <dbReference type="NCBI Taxonomy" id="149017"/>
    <lineage>
        <taxon>Bacteria</taxon>
        <taxon>Bacillati</taxon>
        <taxon>Actinomycetota</taxon>
        <taxon>Actinomycetes</taxon>
        <taxon>Actinomycetales</taxon>
        <taxon>Actinomycetaceae</taxon>
        <taxon>Arcanobacterium</taxon>
    </lineage>
</organism>
<dbReference type="Proteomes" id="UP001266099">
    <property type="component" value="Unassembled WGS sequence"/>
</dbReference>
<feature type="transmembrane region" description="Helical" evidence="2">
    <location>
        <begin position="13"/>
        <end position="33"/>
    </location>
</feature>
<keyword evidence="2" id="KW-0812">Transmembrane</keyword>
<protein>
    <submittedName>
        <fullName evidence="3">Monovalent cation/proton antiporter MnhG/PhaG subunit</fullName>
    </submittedName>
</protein>
<dbReference type="Pfam" id="PF03334">
    <property type="entry name" value="PhaG_MnhG_YufB"/>
    <property type="match status" value="1"/>
</dbReference>
<evidence type="ECO:0000256" key="2">
    <source>
        <dbReference type="SAM" id="Phobius"/>
    </source>
</evidence>
<evidence type="ECO:0000313" key="3">
    <source>
        <dbReference type="EMBL" id="MDR6939664.1"/>
    </source>
</evidence>
<comment type="caution">
    <text evidence="3">The sequence shown here is derived from an EMBL/GenBank/DDBJ whole genome shotgun (WGS) entry which is preliminary data.</text>
</comment>
<sequence length="169" mass="18782">MNFLIDWLFLADIFGMGFLLLGTLFTLISAIAMMRYPDLLSRQHVATKPQVFSLIMFLLGVILLVRTTAVTWTLLIVIAFQLVSAPISAHMLSRAGYRTGRVLQSELLFDELATDLRTGTDEYRIQKAAVEDLTANFSALSDAGKNSPRAVSAALYPEQSSVRTEKSEY</sequence>
<dbReference type="RefSeq" id="WP_309956512.1">
    <property type="nucleotide sequence ID" value="NZ_JAVDUJ010000001.1"/>
</dbReference>
<gene>
    <name evidence="3" type="ORF">J2S36_001207</name>
</gene>
<evidence type="ECO:0000256" key="1">
    <source>
        <dbReference type="ARBA" id="ARBA00008404"/>
    </source>
</evidence>
<evidence type="ECO:0000313" key="4">
    <source>
        <dbReference type="Proteomes" id="UP001266099"/>
    </source>
</evidence>
<comment type="similarity">
    <text evidence="1">Belongs to the CPA3 antiporters (TC 2.A.63) subunit G family.</text>
</comment>
<proteinExistence type="inferred from homology"/>
<dbReference type="NCBIfam" id="TIGR01300">
    <property type="entry name" value="CPA3_mnhG_phaG"/>
    <property type="match status" value="1"/>
</dbReference>
<dbReference type="PANTHER" id="PTHR34703">
    <property type="entry name" value="ANTIPORTER SUBUNIT MNHG2-RELATED"/>
    <property type="match status" value="1"/>
</dbReference>
<keyword evidence="4" id="KW-1185">Reference proteome</keyword>
<dbReference type="EMBL" id="JAVDUJ010000001">
    <property type="protein sequence ID" value="MDR6939664.1"/>
    <property type="molecule type" value="Genomic_DNA"/>
</dbReference>
<dbReference type="InterPro" id="IPR005133">
    <property type="entry name" value="PhaG_MnhG_YufB"/>
</dbReference>
<feature type="transmembrane region" description="Helical" evidence="2">
    <location>
        <begin position="45"/>
        <end position="65"/>
    </location>
</feature>
<name>A0ABU1T2Y1_9ACTO</name>
<keyword evidence="2" id="KW-1133">Transmembrane helix</keyword>
<accession>A0ABU1T2Y1</accession>
<reference evidence="3 4" key="1">
    <citation type="submission" date="2023-07" db="EMBL/GenBank/DDBJ databases">
        <title>Sequencing the genomes of 1000 actinobacteria strains.</title>
        <authorList>
            <person name="Klenk H.-P."/>
        </authorList>
    </citation>
    <scope>NUCLEOTIDE SEQUENCE [LARGE SCALE GENOMIC DNA]</scope>
    <source>
        <strain evidence="3 4">DSM 15539</strain>
    </source>
</reference>
<keyword evidence="2" id="KW-0472">Membrane</keyword>